<comment type="catalytic activity">
    <reaction evidence="1">
        <text>S-ubiquitinyl-[E2 ubiquitin-conjugating enzyme]-L-cysteine + [acceptor protein]-L-lysine = [E2 ubiquitin-conjugating enzyme]-L-cysteine + N(6)-ubiquitinyl-[acceptor protein]-L-lysine.</text>
        <dbReference type="EC" id="2.3.2.27"/>
    </reaction>
</comment>
<protein>
    <recommendedName>
        <fullName evidence="3">RING-type E3 ubiquitin transferase</fullName>
        <ecNumber evidence="3">2.3.2.27</ecNumber>
    </recommendedName>
</protein>
<dbReference type="InterPro" id="IPR001841">
    <property type="entry name" value="Znf_RING"/>
</dbReference>
<proteinExistence type="predicted"/>
<dbReference type="GO" id="GO:0035613">
    <property type="term" value="F:RNA stem-loop binding"/>
    <property type="evidence" value="ECO:0007669"/>
    <property type="project" value="TreeGrafter"/>
</dbReference>
<evidence type="ECO:0000256" key="3">
    <source>
        <dbReference type="ARBA" id="ARBA00012483"/>
    </source>
</evidence>
<dbReference type="GO" id="GO:0000932">
    <property type="term" value="C:P-body"/>
    <property type="evidence" value="ECO:0007669"/>
    <property type="project" value="UniProtKB-SubCell"/>
</dbReference>
<comment type="subcellular location">
    <subcellularLocation>
        <location evidence="2">Cytoplasm</location>
        <location evidence="2">P-body</location>
    </subcellularLocation>
</comment>
<dbReference type="EMBL" id="JAKKPZ010000001">
    <property type="protein sequence ID" value="KAI1729163.1"/>
    <property type="molecule type" value="Genomic_DNA"/>
</dbReference>
<dbReference type="Pfam" id="PF18386">
    <property type="entry name" value="ROQ_II"/>
    <property type="match status" value="1"/>
</dbReference>
<dbReference type="PROSITE" id="PS00518">
    <property type="entry name" value="ZF_RING_1"/>
    <property type="match status" value="1"/>
</dbReference>
<dbReference type="PROSITE" id="PS50089">
    <property type="entry name" value="ZF_RING_2"/>
    <property type="match status" value="1"/>
</dbReference>
<dbReference type="PROSITE" id="PS50103">
    <property type="entry name" value="ZF_C3H1"/>
    <property type="match status" value="1"/>
</dbReference>
<evidence type="ECO:0000256" key="7">
    <source>
        <dbReference type="ARBA" id="ARBA00022833"/>
    </source>
</evidence>
<reference evidence="12" key="1">
    <citation type="submission" date="2022-01" db="EMBL/GenBank/DDBJ databases">
        <title>Genome Sequence Resource for Two Populations of Ditylenchus destructor, the Migratory Endoparasitic Phytonematode.</title>
        <authorList>
            <person name="Zhang H."/>
            <person name="Lin R."/>
            <person name="Xie B."/>
        </authorList>
    </citation>
    <scope>NUCLEOTIDE SEQUENCE</scope>
    <source>
        <strain evidence="12">BazhouSP</strain>
    </source>
</reference>
<dbReference type="InterPro" id="IPR013083">
    <property type="entry name" value="Znf_RING/FYVE/PHD"/>
</dbReference>
<evidence type="ECO:0000313" key="13">
    <source>
        <dbReference type="Proteomes" id="UP001201812"/>
    </source>
</evidence>
<dbReference type="Pfam" id="PF00642">
    <property type="entry name" value="zf-CCCH"/>
    <property type="match status" value="1"/>
</dbReference>
<dbReference type="Gene3D" id="4.10.1000.10">
    <property type="entry name" value="Zinc finger, CCCH-type"/>
    <property type="match status" value="1"/>
</dbReference>
<keyword evidence="7 8" id="KW-0862">Zinc</keyword>
<evidence type="ECO:0000256" key="6">
    <source>
        <dbReference type="ARBA" id="ARBA00022771"/>
    </source>
</evidence>
<dbReference type="CDD" id="cd16449">
    <property type="entry name" value="RING-HC"/>
    <property type="match status" value="1"/>
</dbReference>
<dbReference type="PANTHER" id="PTHR13139:SF54">
    <property type="entry name" value="RING-TYPE E3 UBIQUITIN TRANSFERASE"/>
    <property type="match status" value="1"/>
</dbReference>
<gene>
    <name evidence="12" type="ORF">DdX_01386</name>
</gene>
<evidence type="ECO:0000256" key="8">
    <source>
        <dbReference type="PROSITE-ProRule" id="PRU00723"/>
    </source>
</evidence>
<dbReference type="InterPro" id="IPR000571">
    <property type="entry name" value="Znf_CCCH"/>
</dbReference>
<evidence type="ECO:0000259" key="10">
    <source>
        <dbReference type="PROSITE" id="PS50089"/>
    </source>
</evidence>
<keyword evidence="5 8" id="KW-0479">Metal-binding</keyword>
<feature type="region of interest" description="Disordered" evidence="9">
    <location>
        <begin position="458"/>
        <end position="478"/>
    </location>
</feature>
<evidence type="ECO:0000313" key="12">
    <source>
        <dbReference type="EMBL" id="KAI1729163.1"/>
    </source>
</evidence>
<dbReference type="InterPro" id="IPR052249">
    <property type="entry name" value="Roquin_domain"/>
</dbReference>
<dbReference type="GO" id="GO:0061630">
    <property type="term" value="F:ubiquitin protein ligase activity"/>
    <property type="evidence" value="ECO:0007669"/>
    <property type="project" value="UniProtKB-EC"/>
</dbReference>
<dbReference type="InterPro" id="IPR036855">
    <property type="entry name" value="Znf_CCCH_sf"/>
</dbReference>
<dbReference type="EC" id="2.3.2.27" evidence="3"/>
<feature type="compositionally biased region" description="Polar residues" evidence="9">
    <location>
        <begin position="465"/>
        <end position="477"/>
    </location>
</feature>
<organism evidence="12 13">
    <name type="scientific">Ditylenchus destructor</name>
    <dbReference type="NCBI Taxonomy" id="166010"/>
    <lineage>
        <taxon>Eukaryota</taxon>
        <taxon>Metazoa</taxon>
        <taxon>Ecdysozoa</taxon>
        <taxon>Nematoda</taxon>
        <taxon>Chromadorea</taxon>
        <taxon>Rhabditida</taxon>
        <taxon>Tylenchina</taxon>
        <taxon>Tylenchomorpha</taxon>
        <taxon>Sphaerularioidea</taxon>
        <taxon>Anguinidae</taxon>
        <taxon>Anguininae</taxon>
        <taxon>Ditylenchus</taxon>
    </lineage>
</organism>
<dbReference type="SUPFAM" id="SSF90229">
    <property type="entry name" value="CCCH zinc finger"/>
    <property type="match status" value="1"/>
</dbReference>
<dbReference type="GO" id="GO:0000209">
    <property type="term" value="P:protein polyubiquitination"/>
    <property type="evidence" value="ECO:0007669"/>
    <property type="project" value="TreeGrafter"/>
</dbReference>
<dbReference type="AlphaFoldDB" id="A0AAD4NLH6"/>
<keyword evidence="13" id="KW-1185">Reference proteome</keyword>
<sequence length="856" mass="94453">MAPAAFSSNQQRSWSEVLTCPLCGENFSPQCIPVSLNCGHLLCNSCLERPNARCSCCSTPVTSDVKDYPINTPILAVLGIKNDSRLGQKSLKSKFPRNSKEFSIYSKIESILLAYAEYLQIAESENGTYIFSESISATLQKKIIALLSVQVALPDGRTQASRILRSIAERIMTEIILTQSPAHISSSLWSAVRSRGCQFLGPAMQEDVLRLVLLALSKGELIARKTLVMYVVQTLSEDYPHVSKTAVGHVVQLLYRASCFNVIKREGESSLMQLKEEFRDYDSLRYEHDSQIVSIATEAGLRISPEQWSSLLYGDTTRRSHMQSCIDKIWAANSEQIYSNAINELKNMHNRSGDESVRCIIEHLRPLDIVEGYVSEEKLMGFLEATKSITDSYIRYIRSRKAGGNAHDKNSRRMQMVSNSGYVGQRLYKTRICREVASGNICSQGDRCSYAHGPEELRSVPPARENTSSVMPTQSQEIPPMVPSVLPPVVHPLNASPITIPEPAFPNLFPFQGLCDDSCVSNLIEQSPAVVPVVLAPTQPSMIMMPQPVPINPISISRPPSILSCTANQVLYPMPVVAQPLPPSNILQQPIMPPPLLPDPMHNPVNVPPAIWRHPDEKLQADCVINGNQRYSADTFDKSPYAPTDFSSKSSNGYVLWGEHGGQDEHHLLLRRNEIISRLVQMRPGSFIDDITDDELESHVSYTVASSVLSETTKESNLVSTNIELPPLPFGHTPMGQFPQMGSICQDNTMTNICSTIRTVGPNTYGEATAPATVQADCSVMNIKDVLDQPLVTPTIQQQNLAPQASFDMVNPSHLMEQLPTTIKPLQLTPTDPQDFVAISIKHRNEAPGVGGTCSC</sequence>
<evidence type="ECO:0000256" key="1">
    <source>
        <dbReference type="ARBA" id="ARBA00000900"/>
    </source>
</evidence>
<dbReference type="GO" id="GO:0008270">
    <property type="term" value="F:zinc ion binding"/>
    <property type="evidence" value="ECO:0007669"/>
    <property type="project" value="UniProtKB-KW"/>
</dbReference>
<dbReference type="InterPro" id="IPR041523">
    <property type="entry name" value="ROQ_II"/>
</dbReference>
<dbReference type="GO" id="GO:0000288">
    <property type="term" value="P:nuclear-transcribed mRNA catabolic process, deadenylation-dependent decay"/>
    <property type="evidence" value="ECO:0007669"/>
    <property type="project" value="TreeGrafter"/>
</dbReference>
<dbReference type="Pfam" id="PF21206">
    <property type="entry name" value="Roquin_1_2-like_ROQ"/>
    <property type="match status" value="1"/>
</dbReference>
<comment type="caution">
    <text evidence="12">The sequence shown here is derived from an EMBL/GenBank/DDBJ whole genome shotgun (WGS) entry which is preliminary data.</text>
</comment>
<accession>A0AAD4NLH6</accession>
<dbReference type="Gene3D" id="1.20.120.1790">
    <property type="match status" value="1"/>
</dbReference>
<dbReference type="GO" id="GO:0006511">
    <property type="term" value="P:ubiquitin-dependent protein catabolic process"/>
    <property type="evidence" value="ECO:0007669"/>
    <property type="project" value="TreeGrafter"/>
</dbReference>
<feature type="zinc finger region" description="C3H1-type" evidence="8">
    <location>
        <begin position="427"/>
        <end position="455"/>
    </location>
</feature>
<keyword evidence="4" id="KW-0808">Transferase</keyword>
<evidence type="ECO:0000259" key="11">
    <source>
        <dbReference type="PROSITE" id="PS50103"/>
    </source>
</evidence>
<feature type="domain" description="C3H1-type" evidence="11">
    <location>
        <begin position="427"/>
        <end position="455"/>
    </location>
</feature>
<dbReference type="InterPro" id="IPR048575">
    <property type="entry name" value="Roquin_1_2-like_ROQ"/>
</dbReference>
<dbReference type="GO" id="GO:0003729">
    <property type="term" value="F:mRNA binding"/>
    <property type="evidence" value="ECO:0007669"/>
    <property type="project" value="TreeGrafter"/>
</dbReference>
<dbReference type="InterPro" id="IPR017907">
    <property type="entry name" value="Znf_RING_CS"/>
</dbReference>
<evidence type="ECO:0000256" key="4">
    <source>
        <dbReference type="ARBA" id="ARBA00022679"/>
    </source>
</evidence>
<dbReference type="SUPFAM" id="SSF57850">
    <property type="entry name" value="RING/U-box"/>
    <property type="match status" value="1"/>
</dbReference>
<dbReference type="Gene3D" id="3.30.40.10">
    <property type="entry name" value="Zinc/RING finger domain, C3HC4 (zinc finger)"/>
    <property type="match status" value="1"/>
</dbReference>
<evidence type="ECO:0000256" key="2">
    <source>
        <dbReference type="ARBA" id="ARBA00004201"/>
    </source>
</evidence>
<dbReference type="Proteomes" id="UP001201812">
    <property type="component" value="Unassembled WGS sequence"/>
</dbReference>
<evidence type="ECO:0000256" key="5">
    <source>
        <dbReference type="ARBA" id="ARBA00022723"/>
    </source>
</evidence>
<feature type="domain" description="RING-type" evidence="10">
    <location>
        <begin position="20"/>
        <end position="58"/>
    </location>
</feature>
<dbReference type="GO" id="GO:0010494">
    <property type="term" value="C:cytoplasmic stress granule"/>
    <property type="evidence" value="ECO:0007669"/>
    <property type="project" value="TreeGrafter"/>
</dbReference>
<dbReference type="GO" id="GO:0003725">
    <property type="term" value="F:double-stranded RNA binding"/>
    <property type="evidence" value="ECO:0007669"/>
    <property type="project" value="TreeGrafter"/>
</dbReference>
<keyword evidence="6 8" id="KW-0863">Zinc-finger</keyword>
<name>A0AAD4NLH6_9BILA</name>
<dbReference type="SMART" id="SM00356">
    <property type="entry name" value="ZnF_C3H1"/>
    <property type="match status" value="1"/>
</dbReference>
<evidence type="ECO:0000256" key="9">
    <source>
        <dbReference type="SAM" id="MobiDB-lite"/>
    </source>
</evidence>
<dbReference type="PANTHER" id="PTHR13139">
    <property type="entry name" value="RING FINGER AND CCCH-TYPE ZINC FINGER DOMAIN-CONTAINING PROTEIN"/>
    <property type="match status" value="1"/>
</dbReference>